<evidence type="ECO:0000313" key="6">
    <source>
        <dbReference type="EMBL" id="KAL0639584.1"/>
    </source>
</evidence>
<feature type="region of interest" description="Disordered" evidence="4">
    <location>
        <begin position="1"/>
        <end position="27"/>
    </location>
</feature>
<keyword evidence="3" id="KW-0690">Ribosome biogenesis</keyword>
<dbReference type="Proteomes" id="UP001447188">
    <property type="component" value="Unassembled WGS sequence"/>
</dbReference>
<keyword evidence="7" id="KW-1185">Reference proteome</keyword>
<feature type="compositionally biased region" description="Basic residues" evidence="4">
    <location>
        <begin position="1"/>
        <end position="10"/>
    </location>
</feature>
<keyword evidence="3" id="KW-0698">rRNA processing</keyword>
<evidence type="ECO:0000256" key="4">
    <source>
        <dbReference type="SAM" id="MobiDB-lite"/>
    </source>
</evidence>
<keyword evidence="2 3" id="KW-0539">Nucleus</keyword>
<proteinExistence type="inferred from homology"/>
<comment type="caution">
    <text evidence="6">The sequence shown here is derived from an EMBL/GenBank/DDBJ whole genome shotgun (WGS) entry which is preliminary data.</text>
</comment>
<accession>A0ABR3GUI9</accession>
<reference evidence="6 7" key="1">
    <citation type="submission" date="2024-02" db="EMBL/GenBank/DDBJ databases">
        <title>Discinaceae phylogenomics.</title>
        <authorList>
            <person name="Dirks A.C."/>
            <person name="James T.Y."/>
        </authorList>
    </citation>
    <scope>NUCLEOTIDE SEQUENCE [LARGE SCALE GENOMIC DNA]</scope>
    <source>
        <strain evidence="6 7">ACD0624</strain>
    </source>
</reference>
<sequence>MGSSNKKKKEKLKDFKKPKLKVGKTKAKPSNFTNTSFKSKAIVVATQSLHTSAPNVSYLFTHHLTLLKHHSSATRRESLSYLTTHLPNALRFTVSPASSDYSSGIPAMSTIVTALTPLMLDTSQLVRTHLLALLKILPCEQVAMYIPKILLFVNSATTHITEDIRADSTKFLEWAIGVDREGAFGGGGWGNSLRGIAGCLGWTGGGVKAVVPKGKETKIVLQHLGTLKAVLETGLTSCGNEEQDGKGVRGLGLLHGSSEAYMIPNKSNVYAYLNLFSTPSANISGGGSGGIGTAGSGSMAMVGEPEDMDSRRRYLKDGPGKGALAVLKIGLSSLKKDGGEVGRVAGKVLAYLDEMLEEKVVE</sequence>
<evidence type="ECO:0000313" key="7">
    <source>
        <dbReference type="Proteomes" id="UP001447188"/>
    </source>
</evidence>
<feature type="compositionally biased region" description="Basic residues" evidence="4">
    <location>
        <begin position="18"/>
        <end position="27"/>
    </location>
</feature>
<dbReference type="InterPro" id="IPR024679">
    <property type="entry name" value="Ipi1_N"/>
</dbReference>
<evidence type="ECO:0000256" key="1">
    <source>
        <dbReference type="ARBA" id="ARBA00004123"/>
    </source>
</evidence>
<dbReference type="PANTHER" id="PTHR16056:SF2">
    <property type="entry name" value="TESTIS-EXPRESSED PROTEIN 10"/>
    <property type="match status" value="1"/>
</dbReference>
<protein>
    <recommendedName>
        <fullName evidence="3">Pre-rRNA-processing protein</fullName>
    </recommendedName>
</protein>
<comment type="function">
    <text evidence="3">Component of the RIX1 complex required for processing of ITS2 sequences from 35S pre-rRNA.</text>
</comment>
<feature type="domain" description="Pre-rRNA-processing protein Ipi1 N-terminal" evidence="5">
    <location>
        <begin position="140"/>
        <end position="231"/>
    </location>
</feature>
<gene>
    <name evidence="6" type="primary">IPI1</name>
    <name evidence="6" type="ORF">Q9L58_001413</name>
</gene>
<name>A0ABR3GUI9_9PEZI</name>
<comment type="similarity">
    <text evidence="3">Belongs to the IPI1/TEX10 family.</text>
</comment>
<dbReference type="Pfam" id="PF12333">
    <property type="entry name" value="Ipi1_N"/>
    <property type="match status" value="1"/>
</dbReference>
<comment type="subcellular location">
    <subcellularLocation>
        <location evidence="1 3">Nucleus</location>
    </subcellularLocation>
</comment>
<evidence type="ECO:0000256" key="2">
    <source>
        <dbReference type="ARBA" id="ARBA00023242"/>
    </source>
</evidence>
<dbReference type="EMBL" id="JBBBZM010000010">
    <property type="protein sequence ID" value="KAL0639584.1"/>
    <property type="molecule type" value="Genomic_DNA"/>
</dbReference>
<evidence type="ECO:0000259" key="5">
    <source>
        <dbReference type="Pfam" id="PF12333"/>
    </source>
</evidence>
<evidence type="ECO:0000256" key="3">
    <source>
        <dbReference type="RuleBase" id="RU368021"/>
    </source>
</evidence>
<organism evidence="6 7">
    <name type="scientific">Discina gigas</name>
    <dbReference type="NCBI Taxonomy" id="1032678"/>
    <lineage>
        <taxon>Eukaryota</taxon>
        <taxon>Fungi</taxon>
        <taxon>Dikarya</taxon>
        <taxon>Ascomycota</taxon>
        <taxon>Pezizomycotina</taxon>
        <taxon>Pezizomycetes</taxon>
        <taxon>Pezizales</taxon>
        <taxon>Discinaceae</taxon>
        <taxon>Discina</taxon>
    </lineage>
</organism>
<comment type="subunit">
    <text evidence="3">Component of the RIX1 complex.</text>
</comment>
<dbReference type="PANTHER" id="PTHR16056">
    <property type="entry name" value="REGULATOR OF MICROTUBULE DYNAMICS PROTEIN"/>
    <property type="match status" value="1"/>
</dbReference>